<evidence type="ECO:0000313" key="7">
    <source>
        <dbReference type="EMBL" id="EMR69282.1"/>
    </source>
</evidence>
<feature type="transmembrane region" description="Helical" evidence="6">
    <location>
        <begin position="247"/>
        <end position="267"/>
    </location>
</feature>
<dbReference type="InterPro" id="IPR036259">
    <property type="entry name" value="MFS_trans_sf"/>
</dbReference>
<dbReference type="Gene3D" id="1.20.1250.20">
    <property type="entry name" value="MFS general substrate transporter like domains"/>
    <property type="match status" value="1"/>
</dbReference>
<feature type="transmembrane region" description="Helical" evidence="6">
    <location>
        <begin position="220"/>
        <end position="241"/>
    </location>
</feature>
<feature type="transmembrane region" description="Helical" evidence="6">
    <location>
        <begin position="311"/>
        <end position="334"/>
    </location>
</feature>
<comment type="subcellular location">
    <subcellularLocation>
        <location evidence="1">Membrane</location>
        <topology evidence="1">Multi-pass membrane protein</topology>
    </subcellularLocation>
</comment>
<dbReference type="OMA" id="WINEVCQ"/>
<dbReference type="EMBL" id="KB706111">
    <property type="protein sequence ID" value="EMR69282.1"/>
    <property type="molecule type" value="Genomic_DNA"/>
</dbReference>
<keyword evidence="8" id="KW-1185">Reference proteome</keyword>
<keyword evidence="3 6" id="KW-0812">Transmembrane</keyword>
<accession>M7SYA3</accession>
<dbReference type="HOGENOM" id="CLU_744004_0_0_1"/>
<dbReference type="InterPro" id="IPR011701">
    <property type="entry name" value="MFS"/>
</dbReference>
<feature type="transmembrane region" description="Helical" evidence="6">
    <location>
        <begin position="88"/>
        <end position="106"/>
    </location>
</feature>
<evidence type="ECO:0000256" key="2">
    <source>
        <dbReference type="ARBA" id="ARBA00022448"/>
    </source>
</evidence>
<keyword evidence="4 6" id="KW-1133">Transmembrane helix</keyword>
<evidence type="ECO:0000313" key="8">
    <source>
        <dbReference type="Proteomes" id="UP000012174"/>
    </source>
</evidence>
<dbReference type="AlphaFoldDB" id="M7SYA3"/>
<reference evidence="8" key="1">
    <citation type="journal article" date="2013" name="Genome Announc.">
        <title>Draft genome sequence of the grapevine dieback fungus Eutypa lata UCR-EL1.</title>
        <authorList>
            <person name="Blanco-Ulate B."/>
            <person name="Rolshausen P.E."/>
            <person name="Cantu D."/>
        </authorList>
    </citation>
    <scope>NUCLEOTIDE SEQUENCE [LARGE SCALE GENOMIC DNA]</scope>
    <source>
        <strain evidence="8">UCR-EL1</strain>
    </source>
</reference>
<keyword evidence="2" id="KW-0813">Transport</keyword>
<dbReference type="Proteomes" id="UP000012174">
    <property type="component" value="Unassembled WGS sequence"/>
</dbReference>
<proteinExistence type="predicted"/>
<evidence type="ECO:0000256" key="5">
    <source>
        <dbReference type="ARBA" id="ARBA00023136"/>
    </source>
</evidence>
<dbReference type="SUPFAM" id="SSF103473">
    <property type="entry name" value="MFS general substrate transporter"/>
    <property type="match status" value="1"/>
</dbReference>
<dbReference type="KEGG" id="ela:UCREL1_3699"/>
<keyword evidence="5 6" id="KW-0472">Membrane</keyword>
<evidence type="ECO:0000256" key="6">
    <source>
        <dbReference type="SAM" id="Phobius"/>
    </source>
</evidence>
<protein>
    <submittedName>
        <fullName evidence="7">Putative pantothenate protein</fullName>
    </submittedName>
</protein>
<dbReference type="GO" id="GO:0022857">
    <property type="term" value="F:transmembrane transporter activity"/>
    <property type="evidence" value="ECO:0007669"/>
    <property type="project" value="InterPro"/>
</dbReference>
<dbReference type="eggNOG" id="KOG2533">
    <property type="taxonomic scope" value="Eukaryota"/>
</dbReference>
<dbReference type="OrthoDB" id="3639251at2759"/>
<dbReference type="PANTHER" id="PTHR43791">
    <property type="entry name" value="PERMEASE-RELATED"/>
    <property type="match status" value="1"/>
</dbReference>
<feature type="transmembrane region" description="Helical" evidence="6">
    <location>
        <begin position="118"/>
        <end position="139"/>
    </location>
</feature>
<evidence type="ECO:0000256" key="1">
    <source>
        <dbReference type="ARBA" id="ARBA00004141"/>
    </source>
</evidence>
<sequence length="372" mass="40742">MGSDTASGAKDTKASDTVKVIADLDSVQQYSQFEHEHRRRIFGVALPNYFNIDADRTLVRKLDIFVLAYTALSCFIQTLDNTNIRPSILMPACELAWTALVMAIAGAQNAKAVYGLRFAIGFFQGIAFPGFAALLGAWYTPSELGKRMALYEVSARVAGMFSGLYGAFSWGDGYFNLWLQYLGRYTVPQINNIPTAGQGAALINSIISGIISDWLENRPIVIVANMVLCLAGNAFVAVWEAPDALKFVGYIFITAGLPAQSITIAWINEVCQGNGTLRGLIVSIGNTFVYAINAWALVLLFPAVDAPHYQYGYQICAGFIGLAILTVFAIIFMIRRDLNNGNAHRNDQGLLEFKVWKGDEDPVAEQDIYARA</sequence>
<organism evidence="7 8">
    <name type="scientific">Eutypa lata (strain UCR-EL1)</name>
    <name type="common">Grapevine dieback disease fungus</name>
    <name type="synonym">Eutypa armeniacae</name>
    <dbReference type="NCBI Taxonomy" id="1287681"/>
    <lineage>
        <taxon>Eukaryota</taxon>
        <taxon>Fungi</taxon>
        <taxon>Dikarya</taxon>
        <taxon>Ascomycota</taxon>
        <taxon>Pezizomycotina</taxon>
        <taxon>Sordariomycetes</taxon>
        <taxon>Xylariomycetidae</taxon>
        <taxon>Xylariales</taxon>
        <taxon>Diatrypaceae</taxon>
        <taxon>Eutypa</taxon>
    </lineage>
</organism>
<gene>
    <name evidence="7" type="ORF">UCREL1_3699</name>
</gene>
<evidence type="ECO:0000256" key="4">
    <source>
        <dbReference type="ARBA" id="ARBA00022989"/>
    </source>
</evidence>
<dbReference type="Pfam" id="PF07690">
    <property type="entry name" value="MFS_1"/>
    <property type="match status" value="1"/>
</dbReference>
<name>M7SYA3_EUTLA</name>
<dbReference type="GO" id="GO:0016020">
    <property type="term" value="C:membrane"/>
    <property type="evidence" value="ECO:0007669"/>
    <property type="project" value="UniProtKB-SubCell"/>
</dbReference>
<dbReference type="PANTHER" id="PTHR43791:SF43">
    <property type="entry name" value="MAJOR FACILITATOR SUPERFAMILY (MFS) PROFILE DOMAIN-CONTAINING PROTEIN"/>
    <property type="match status" value="1"/>
</dbReference>
<evidence type="ECO:0000256" key="3">
    <source>
        <dbReference type="ARBA" id="ARBA00022692"/>
    </source>
</evidence>
<feature type="transmembrane region" description="Helical" evidence="6">
    <location>
        <begin position="279"/>
        <end position="299"/>
    </location>
</feature>